<name>A0ABD5USA9_9EURY</name>
<evidence type="ECO:0000256" key="1">
    <source>
        <dbReference type="ARBA" id="ARBA00005048"/>
    </source>
</evidence>
<evidence type="ECO:0000256" key="8">
    <source>
        <dbReference type="SAM" id="MobiDB-lite"/>
    </source>
</evidence>
<comment type="catalytic activity">
    <reaction evidence="7">
        <text>sulfate + ATP + H(+) = adenosine 5'-phosphosulfate + diphosphate</text>
        <dbReference type="Rhea" id="RHEA:18133"/>
        <dbReference type="ChEBI" id="CHEBI:15378"/>
        <dbReference type="ChEBI" id="CHEBI:16189"/>
        <dbReference type="ChEBI" id="CHEBI:30616"/>
        <dbReference type="ChEBI" id="CHEBI:33019"/>
        <dbReference type="ChEBI" id="CHEBI:58243"/>
        <dbReference type="EC" id="2.7.7.4"/>
    </reaction>
</comment>
<sequence>MIIKLSCKMIQPHGNELIDRQVSSERSAEFKDGFEDLITVTLDQNLLFDFANIARGVYSPLRGFMSRNDFLKVVNDLTLESGTAWPLPIILDIETDLADQMGPGDRIGLRGPDSTPVGIMNVDSVYRYNEEETCQNLFGTTDEEHPGVRTIQSKEPFLIGGPIKAFSDALPRNGSHDLTPRETRVLFKNLGWDTVVGFQTRNVPHRAHEYLQKSALEHVDGLLIQPKIGEKKSGDYRNNAILEGYESLIQNYYPTESVALSIFKSRMWYAGPREAVFDSIVRKNYGCTHFIIGRDHAGVGNYYGDFEAQELFDAMGNIGIEPLYYHYAFYCRKCDGIVSEKICPHSSDQHLEPSGTKLRDMLSDNESPPPELMRPEVTETVLTLDEIFVEE</sequence>
<dbReference type="Pfam" id="PF01747">
    <property type="entry name" value="ATP-sulfurylase"/>
    <property type="match status" value="1"/>
</dbReference>
<keyword evidence="3 7" id="KW-0548">Nucleotidyltransferase</keyword>
<organism evidence="11 12">
    <name type="scientific">Halorubrum trueperi</name>
    <dbReference type="NCBI Taxonomy" id="2004704"/>
    <lineage>
        <taxon>Archaea</taxon>
        <taxon>Methanobacteriati</taxon>
        <taxon>Methanobacteriota</taxon>
        <taxon>Stenosarchaea group</taxon>
        <taxon>Halobacteria</taxon>
        <taxon>Halobacteriales</taxon>
        <taxon>Haloferacaceae</taxon>
        <taxon>Halorubrum</taxon>
    </lineage>
</organism>
<feature type="compositionally biased region" description="Basic and acidic residues" evidence="8">
    <location>
        <begin position="347"/>
        <end position="362"/>
    </location>
</feature>
<evidence type="ECO:0000313" key="12">
    <source>
        <dbReference type="Proteomes" id="UP001596333"/>
    </source>
</evidence>
<dbReference type="Proteomes" id="UP001596333">
    <property type="component" value="Unassembled WGS sequence"/>
</dbReference>
<gene>
    <name evidence="7 11" type="primary">sat</name>
    <name evidence="11" type="ORF">ACFQEY_14535</name>
</gene>
<dbReference type="AlphaFoldDB" id="A0ABD5USA9"/>
<dbReference type="RefSeq" id="WP_379769871.1">
    <property type="nucleotide sequence ID" value="NZ_JBHSXI010000020.1"/>
</dbReference>
<evidence type="ECO:0000259" key="10">
    <source>
        <dbReference type="Pfam" id="PF14306"/>
    </source>
</evidence>
<dbReference type="InterPro" id="IPR025980">
    <property type="entry name" value="ATP-Sase_PUA-like_dom"/>
</dbReference>
<dbReference type="GO" id="GO:0005524">
    <property type="term" value="F:ATP binding"/>
    <property type="evidence" value="ECO:0007669"/>
    <property type="project" value="UniProtKB-KW"/>
</dbReference>
<keyword evidence="12" id="KW-1185">Reference proteome</keyword>
<dbReference type="GO" id="GO:0000103">
    <property type="term" value="P:sulfate assimilation"/>
    <property type="evidence" value="ECO:0007669"/>
    <property type="project" value="UniProtKB-UniRule"/>
</dbReference>
<comment type="caution">
    <text evidence="11">The sequence shown here is derived from an EMBL/GenBank/DDBJ whole genome shotgun (WGS) entry which is preliminary data.</text>
</comment>
<dbReference type="InterPro" id="IPR014729">
    <property type="entry name" value="Rossmann-like_a/b/a_fold"/>
</dbReference>
<comment type="pathway">
    <text evidence="1 7">Sulfur metabolism; hydrogen sulfide biosynthesis; sulfite from sulfate: step 1/3.</text>
</comment>
<dbReference type="PANTHER" id="PTHR43509">
    <property type="match status" value="1"/>
</dbReference>
<feature type="domain" description="ATP-sulfurylase PUA-like" evidence="10">
    <location>
        <begin position="10"/>
        <end position="167"/>
    </location>
</feature>
<dbReference type="EMBL" id="JBHSXI010000020">
    <property type="protein sequence ID" value="MFC6890217.1"/>
    <property type="molecule type" value="Genomic_DNA"/>
</dbReference>
<evidence type="ECO:0000256" key="6">
    <source>
        <dbReference type="ARBA" id="ARBA00037980"/>
    </source>
</evidence>
<evidence type="ECO:0000256" key="4">
    <source>
        <dbReference type="ARBA" id="ARBA00022741"/>
    </source>
</evidence>
<keyword evidence="5 7" id="KW-0067">ATP-binding</keyword>
<dbReference type="Gene3D" id="3.40.50.620">
    <property type="entry name" value="HUPs"/>
    <property type="match status" value="1"/>
</dbReference>
<evidence type="ECO:0000256" key="2">
    <source>
        <dbReference type="ARBA" id="ARBA00022679"/>
    </source>
</evidence>
<dbReference type="EC" id="2.7.7.4" evidence="7"/>
<evidence type="ECO:0000256" key="5">
    <source>
        <dbReference type="ARBA" id="ARBA00022840"/>
    </source>
</evidence>
<dbReference type="GO" id="GO:0070814">
    <property type="term" value="P:hydrogen sulfide biosynthetic process"/>
    <property type="evidence" value="ECO:0007669"/>
    <property type="project" value="UniProtKB-UniRule"/>
</dbReference>
<dbReference type="InterPro" id="IPR024951">
    <property type="entry name" value="Sulfurylase_cat_dom"/>
</dbReference>
<dbReference type="GO" id="GO:0004781">
    <property type="term" value="F:sulfate adenylyltransferase (ATP) activity"/>
    <property type="evidence" value="ECO:0007669"/>
    <property type="project" value="UniProtKB-UniRule"/>
</dbReference>
<feature type="domain" description="Sulphate adenylyltransferase catalytic" evidence="9">
    <location>
        <begin position="177"/>
        <end position="381"/>
    </location>
</feature>
<keyword evidence="2 7" id="KW-0808">Transferase</keyword>
<proteinExistence type="inferred from homology"/>
<dbReference type="SUPFAM" id="SSF52374">
    <property type="entry name" value="Nucleotidylyl transferase"/>
    <property type="match status" value="1"/>
</dbReference>
<keyword evidence="4 7" id="KW-0547">Nucleotide-binding</keyword>
<evidence type="ECO:0000313" key="11">
    <source>
        <dbReference type="EMBL" id="MFC6890217.1"/>
    </source>
</evidence>
<feature type="region of interest" description="Disordered" evidence="8">
    <location>
        <begin position="346"/>
        <end position="373"/>
    </location>
</feature>
<dbReference type="NCBIfam" id="NF003166">
    <property type="entry name" value="PRK04149.1"/>
    <property type="match status" value="1"/>
</dbReference>
<evidence type="ECO:0000256" key="7">
    <source>
        <dbReference type="HAMAP-Rule" id="MF_00066"/>
    </source>
</evidence>
<evidence type="ECO:0000259" key="9">
    <source>
        <dbReference type="Pfam" id="PF01747"/>
    </source>
</evidence>
<dbReference type="InterPro" id="IPR002650">
    <property type="entry name" value="Sulphate_adenylyltransferase"/>
</dbReference>
<protein>
    <recommendedName>
        <fullName evidence="7">Sulfate adenylyltransferase</fullName>
        <ecNumber evidence="7">2.7.7.4</ecNumber>
    </recommendedName>
    <alternativeName>
        <fullName evidence="7">ATP-sulfurylase</fullName>
    </alternativeName>
    <alternativeName>
        <fullName evidence="7">Sulfate adenylate transferase</fullName>
        <shortName evidence="7">SAT</shortName>
    </alternativeName>
</protein>
<accession>A0ABD5USA9</accession>
<dbReference type="SUPFAM" id="SSF88697">
    <property type="entry name" value="PUA domain-like"/>
    <property type="match status" value="1"/>
</dbReference>
<dbReference type="PANTHER" id="PTHR43509:SF1">
    <property type="entry name" value="SULFATE ADENYLYLTRANSFERASE"/>
    <property type="match status" value="1"/>
</dbReference>
<dbReference type="InterPro" id="IPR015947">
    <property type="entry name" value="PUA-like_sf"/>
</dbReference>
<dbReference type="CDD" id="cd00517">
    <property type="entry name" value="ATPS"/>
    <property type="match status" value="1"/>
</dbReference>
<dbReference type="Gene3D" id="3.10.400.10">
    <property type="entry name" value="Sulfate adenylyltransferase"/>
    <property type="match status" value="1"/>
</dbReference>
<evidence type="ECO:0000256" key="3">
    <source>
        <dbReference type="ARBA" id="ARBA00022695"/>
    </source>
</evidence>
<reference evidence="11 12" key="1">
    <citation type="journal article" date="2019" name="Int. J. Syst. Evol. Microbiol.">
        <title>The Global Catalogue of Microorganisms (GCM) 10K type strain sequencing project: providing services to taxonomists for standard genome sequencing and annotation.</title>
        <authorList>
            <consortium name="The Broad Institute Genomics Platform"/>
            <consortium name="The Broad Institute Genome Sequencing Center for Infectious Disease"/>
            <person name="Wu L."/>
            <person name="Ma J."/>
        </authorList>
    </citation>
    <scope>NUCLEOTIDE SEQUENCE [LARGE SCALE GENOMIC DNA]</scope>
    <source>
        <strain evidence="11 12">Y73</strain>
    </source>
</reference>
<dbReference type="NCBIfam" id="TIGR00339">
    <property type="entry name" value="sopT"/>
    <property type="match status" value="1"/>
</dbReference>
<dbReference type="HAMAP" id="MF_00066">
    <property type="entry name" value="Sulf_adenylyltr"/>
    <property type="match status" value="1"/>
</dbReference>
<comment type="similarity">
    <text evidence="6 7">Belongs to the sulfate adenylyltransferase family.</text>
</comment>
<dbReference type="InterPro" id="IPR020792">
    <property type="entry name" value="SO4_adenylyltransferase_pro"/>
</dbReference>
<dbReference type="Pfam" id="PF14306">
    <property type="entry name" value="PUA_2"/>
    <property type="match status" value="1"/>
</dbReference>